<accession>A0A834P7P7</accession>
<evidence type="ECO:0000313" key="2">
    <source>
        <dbReference type="EMBL" id="KAF7431721.1"/>
    </source>
</evidence>
<reference evidence="2" key="1">
    <citation type="journal article" date="2020" name="G3 (Bethesda)">
        <title>High-Quality Assemblies for Three Invasive Social Wasps from the &lt;i&gt;Vespula&lt;/i&gt; Genus.</title>
        <authorList>
            <person name="Harrop T.W.R."/>
            <person name="Guhlin J."/>
            <person name="McLaughlin G.M."/>
            <person name="Permina E."/>
            <person name="Stockwell P."/>
            <person name="Gilligan J."/>
            <person name="Le Lec M.F."/>
            <person name="Gruber M.A.M."/>
            <person name="Quinn O."/>
            <person name="Lovegrove M."/>
            <person name="Duncan E.J."/>
            <person name="Remnant E.J."/>
            <person name="Van Eeckhoven J."/>
            <person name="Graham B."/>
            <person name="Knapp R.A."/>
            <person name="Langford K.W."/>
            <person name="Kronenberg Z."/>
            <person name="Press M.O."/>
            <person name="Eacker S.M."/>
            <person name="Wilson-Rankin E.E."/>
            <person name="Purcell J."/>
            <person name="Lester P.J."/>
            <person name="Dearden P.K."/>
        </authorList>
    </citation>
    <scope>NUCLEOTIDE SEQUENCE</scope>
    <source>
        <strain evidence="2">Volc-1</strain>
    </source>
</reference>
<evidence type="ECO:0000313" key="3">
    <source>
        <dbReference type="Proteomes" id="UP000600918"/>
    </source>
</evidence>
<evidence type="ECO:0000256" key="1">
    <source>
        <dbReference type="SAM" id="MobiDB-lite"/>
    </source>
</evidence>
<dbReference type="EMBL" id="JACSDY010000003">
    <property type="protein sequence ID" value="KAF7431721.1"/>
    <property type="molecule type" value="Genomic_DNA"/>
</dbReference>
<feature type="compositionally biased region" description="Basic residues" evidence="1">
    <location>
        <begin position="57"/>
        <end position="69"/>
    </location>
</feature>
<name>A0A834P7P7_VESPE</name>
<dbReference type="Proteomes" id="UP000600918">
    <property type="component" value="Unassembled WGS sequence"/>
</dbReference>
<dbReference type="AlphaFoldDB" id="A0A834P7P7"/>
<feature type="region of interest" description="Disordered" evidence="1">
    <location>
        <begin position="42"/>
        <end position="84"/>
    </location>
</feature>
<sequence>MEKLDQGLTDLDSFAAPSIYKVIVIYKPRWEITKGWETVGDVKRESTQRGSNDKNGRRALVRSKGKKKRVKEEGLRRSEKRKGAPTGLQLAISFHGIAHSTSATRPTPNDFYLYYPKIQGRRSRPSHWHAIGSFLHIDSSNLPLPLDTYLLNDLESSFLSKKKPSPFALWKTMLEVSIYSFNMTSRIIRHQVQSSVMILLQPEFVARFYKQRAQKLMNNKTYEMPSSTAI</sequence>
<feature type="compositionally biased region" description="Basic and acidic residues" evidence="1">
    <location>
        <begin position="42"/>
        <end position="56"/>
    </location>
</feature>
<comment type="caution">
    <text evidence="2">The sequence shown here is derived from an EMBL/GenBank/DDBJ whole genome shotgun (WGS) entry which is preliminary data.</text>
</comment>
<keyword evidence="3" id="KW-1185">Reference proteome</keyword>
<organism evidence="2 3">
    <name type="scientific">Vespula pensylvanica</name>
    <name type="common">Western yellow jacket</name>
    <name type="synonym">Wasp</name>
    <dbReference type="NCBI Taxonomy" id="30213"/>
    <lineage>
        <taxon>Eukaryota</taxon>
        <taxon>Metazoa</taxon>
        <taxon>Ecdysozoa</taxon>
        <taxon>Arthropoda</taxon>
        <taxon>Hexapoda</taxon>
        <taxon>Insecta</taxon>
        <taxon>Pterygota</taxon>
        <taxon>Neoptera</taxon>
        <taxon>Endopterygota</taxon>
        <taxon>Hymenoptera</taxon>
        <taxon>Apocrita</taxon>
        <taxon>Aculeata</taxon>
        <taxon>Vespoidea</taxon>
        <taxon>Vespidae</taxon>
        <taxon>Vespinae</taxon>
        <taxon>Vespula</taxon>
    </lineage>
</organism>
<protein>
    <submittedName>
        <fullName evidence="2">Uncharacterized protein</fullName>
    </submittedName>
</protein>
<proteinExistence type="predicted"/>
<gene>
    <name evidence="2" type="ORF">H0235_004645</name>
</gene>